<dbReference type="Proteomes" id="UP001597173">
    <property type="component" value="Unassembled WGS sequence"/>
</dbReference>
<evidence type="ECO:0000256" key="3">
    <source>
        <dbReference type="SAM" id="SignalP"/>
    </source>
</evidence>
<evidence type="ECO:0000256" key="1">
    <source>
        <dbReference type="ARBA" id="ARBA00004418"/>
    </source>
</evidence>
<dbReference type="EMBL" id="JBHTNF010000005">
    <property type="protein sequence ID" value="MFD1328362.1"/>
    <property type="molecule type" value="Genomic_DNA"/>
</dbReference>
<keyword evidence="2 3" id="KW-0732">Signal</keyword>
<sequence>MKKTAKILAMAAALGIGAAGAAAAETIKVGLAAEPYPPFTSPDSTGNWQGWEIDFQKALCAEAKLDCVLTPVAWDGIIPALTSKKIDVIIGSMTITEERMKTIDFTDRYYKTPSGVIGTKGVSFEPTPEGLAGKTIGVQVSTTQEVYANTYFSGNGSTVKIYQTQDEANQDLVAGRIDAIQADLIPLEDFLKTEEGKACCEMKGVVKDDPAILGVGTGIGLRKGEDDLKAKLNAAIKAIRDNGTYAEFSKKYFSFDIYGE</sequence>
<dbReference type="Gene3D" id="3.40.190.10">
    <property type="entry name" value="Periplasmic binding protein-like II"/>
    <property type="match status" value="2"/>
</dbReference>
<dbReference type="PANTHER" id="PTHR35936">
    <property type="entry name" value="MEMBRANE-BOUND LYTIC MUREIN TRANSGLYCOSYLASE F"/>
    <property type="match status" value="1"/>
</dbReference>
<accession>A0ABW3YWP1</accession>
<name>A0ABW3YWP1_MYCRA</name>
<comment type="subcellular location">
    <subcellularLocation>
        <location evidence="1">Periplasm</location>
    </subcellularLocation>
</comment>
<keyword evidence="6" id="KW-1185">Reference proteome</keyword>
<dbReference type="RefSeq" id="WP_374838608.1">
    <property type="nucleotide sequence ID" value="NZ_JBHEEW010000007.1"/>
</dbReference>
<feature type="signal peptide" evidence="3">
    <location>
        <begin position="1"/>
        <end position="23"/>
    </location>
</feature>
<dbReference type="InterPro" id="IPR001638">
    <property type="entry name" value="Solute-binding_3/MltF_N"/>
</dbReference>
<dbReference type="SMART" id="SM00062">
    <property type="entry name" value="PBPb"/>
    <property type="match status" value="1"/>
</dbReference>
<comment type="caution">
    <text evidence="5">The sequence shown here is derived from an EMBL/GenBank/DDBJ whole genome shotgun (WGS) entry which is preliminary data.</text>
</comment>
<reference evidence="6" key="1">
    <citation type="journal article" date="2019" name="Int. J. Syst. Evol. Microbiol.">
        <title>The Global Catalogue of Microorganisms (GCM) 10K type strain sequencing project: providing services to taxonomists for standard genome sequencing and annotation.</title>
        <authorList>
            <consortium name="The Broad Institute Genomics Platform"/>
            <consortium name="The Broad Institute Genome Sequencing Center for Infectious Disease"/>
            <person name="Wu L."/>
            <person name="Ma J."/>
        </authorList>
    </citation>
    <scope>NUCLEOTIDE SEQUENCE [LARGE SCALE GENOMIC DNA]</scope>
    <source>
        <strain evidence="6">CCUG 55609</strain>
    </source>
</reference>
<evidence type="ECO:0000313" key="5">
    <source>
        <dbReference type="EMBL" id="MFD1328362.1"/>
    </source>
</evidence>
<evidence type="ECO:0000259" key="4">
    <source>
        <dbReference type="SMART" id="SM00062"/>
    </source>
</evidence>
<feature type="domain" description="Solute-binding protein family 3/N-terminal" evidence="4">
    <location>
        <begin position="26"/>
        <end position="256"/>
    </location>
</feature>
<gene>
    <name evidence="5" type="ORF">ACFQ33_10705</name>
</gene>
<protein>
    <submittedName>
        <fullName evidence="5">Transporter substrate-binding domain-containing protein</fullName>
    </submittedName>
</protein>
<evidence type="ECO:0000313" key="6">
    <source>
        <dbReference type="Proteomes" id="UP001597173"/>
    </source>
</evidence>
<organism evidence="5 6">
    <name type="scientific">Mycoplana ramosa</name>
    <name type="common">Mycoplana bullata</name>
    <dbReference type="NCBI Taxonomy" id="40837"/>
    <lineage>
        <taxon>Bacteria</taxon>
        <taxon>Pseudomonadati</taxon>
        <taxon>Pseudomonadota</taxon>
        <taxon>Alphaproteobacteria</taxon>
        <taxon>Hyphomicrobiales</taxon>
        <taxon>Rhizobiaceae</taxon>
        <taxon>Mycoplana</taxon>
    </lineage>
</organism>
<feature type="chain" id="PRO_5047383616" evidence="3">
    <location>
        <begin position="24"/>
        <end position="260"/>
    </location>
</feature>
<dbReference type="PANTHER" id="PTHR35936:SF17">
    <property type="entry name" value="ARGININE-BINDING EXTRACELLULAR PROTEIN ARTP"/>
    <property type="match status" value="1"/>
</dbReference>
<evidence type="ECO:0000256" key="2">
    <source>
        <dbReference type="ARBA" id="ARBA00022729"/>
    </source>
</evidence>
<dbReference type="SUPFAM" id="SSF53850">
    <property type="entry name" value="Periplasmic binding protein-like II"/>
    <property type="match status" value="1"/>
</dbReference>
<proteinExistence type="predicted"/>
<dbReference type="Pfam" id="PF00497">
    <property type="entry name" value="SBP_bac_3"/>
    <property type="match status" value="1"/>
</dbReference>